<dbReference type="InterPro" id="IPR028261">
    <property type="entry name" value="DPD_II"/>
</dbReference>
<dbReference type="KEGG" id="sap:Sulac_2334"/>
<dbReference type="GO" id="GO:0004355">
    <property type="term" value="F:glutamate synthase (NADPH) activity"/>
    <property type="evidence" value="ECO:0007669"/>
    <property type="project" value="UniProtKB-EC"/>
</dbReference>
<organism evidence="3 4">
    <name type="scientific">Sulfobacillus acidophilus (strain ATCC 700253 / DSM 10332 / NAL)</name>
    <dbReference type="NCBI Taxonomy" id="679936"/>
    <lineage>
        <taxon>Bacteria</taxon>
        <taxon>Bacillati</taxon>
        <taxon>Bacillota</taxon>
        <taxon>Clostridia</taxon>
        <taxon>Eubacteriales</taxon>
        <taxon>Clostridiales Family XVII. Incertae Sedis</taxon>
        <taxon>Sulfobacillus</taxon>
    </lineage>
</organism>
<reference evidence="4" key="1">
    <citation type="submission" date="2011-12" db="EMBL/GenBank/DDBJ databases">
        <title>The complete genome of chromosome of Sulfobacillus acidophilus DSM 10332.</title>
        <authorList>
            <person name="Lucas S."/>
            <person name="Han J."/>
            <person name="Lapidus A."/>
            <person name="Bruce D."/>
            <person name="Goodwin L."/>
            <person name="Pitluck S."/>
            <person name="Peters L."/>
            <person name="Kyrpides N."/>
            <person name="Mavromatis K."/>
            <person name="Ivanova N."/>
            <person name="Mikhailova N."/>
            <person name="Chertkov O."/>
            <person name="Saunders E."/>
            <person name="Detter J.C."/>
            <person name="Tapia R."/>
            <person name="Han C."/>
            <person name="Land M."/>
            <person name="Hauser L."/>
            <person name="Markowitz V."/>
            <person name="Cheng J.-F."/>
            <person name="Hugenholtz P."/>
            <person name="Woyke T."/>
            <person name="Wu D."/>
            <person name="Pukall R."/>
            <person name="Gehrich-Schroeter G."/>
            <person name="Schneider S."/>
            <person name="Klenk H.-P."/>
            <person name="Eisen J.A."/>
        </authorList>
    </citation>
    <scope>NUCLEOTIDE SEQUENCE [LARGE SCALE GENOMIC DNA]</scope>
    <source>
        <strain evidence="4">ATCC 700253 / DSM 10332 / NAL</strain>
    </source>
</reference>
<dbReference type="InterPro" id="IPR036188">
    <property type="entry name" value="FAD/NAD-bd_sf"/>
</dbReference>
<dbReference type="SUPFAM" id="SSF51971">
    <property type="entry name" value="Nucleotide-binding domain"/>
    <property type="match status" value="1"/>
</dbReference>
<sequence length="448" mass="47761">MESWTINRADPFQEVVPPLSEKEARDEALRCYYCYDAPCIHGCPTAINIPVFIHQIAIGDLAGASRTILDANILGATCARICPTEALCEGACVRHTDSRPVSIGRLQRGAMDYAMETGAPSLPDKRVVGSGRVAIVGAGPAGLGAAAELRRLGYTVEVFEARPSGGGLDTYGIVSYREPVAVSLWEVEQVKRLGAVFHFNTRVGRDVEWGTLLGQYDAVVVAVGLGKVPRLGIPGEDLPGVWDALDLIEATKIQPLDAIPMGRRVAVIGAGNTAVDAATCAKRLGAEEVTILYRRGEDAMPAYGYEYAFAKADGVTYKWWALPVEIVGQAAVEGLRYVRTRVVEGAGSGRTAPLETVPGSERLLEVDTVIRAIGQEKPQGLWRQLGIEERHGRPLVDPGTLESSRPRVYIVGDGLARGGEATVVGAVADGKRVAAAIHRALSKTSNGE</sequence>
<reference evidence="3 4" key="2">
    <citation type="journal article" date="2012" name="Stand. Genomic Sci.">
        <title>Complete genome sequence of the moderately thermophilic mineral-sulfide-oxidizing firmicute Sulfobacillus acidophilus type strain (NAL(T)).</title>
        <authorList>
            <person name="Anderson I."/>
            <person name="Chertkov O."/>
            <person name="Chen A."/>
            <person name="Saunders E."/>
            <person name="Lapidus A."/>
            <person name="Nolan M."/>
            <person name="Lucas S."/>
            <person name="Hammon N."/>
            <person name="Deshpande S."/>
            <person name="Cheng J.F."/>
            <person name="Han C."/>
            <person name="Tapia R."/>
            <person name="Goodwin L.A."/>
            <person name="Pitluck S."/>
            <person name="Liolios K."/>
            <person name="Pagani I."/>
            <person name="Ivanova N."/>
            <person name="Mikhailova N."/>
            <person name="Pati A."/>
            <person name="Palaniappan K."/>
            <person name="Land M."/>
            <person name="Pan C."/>
            <person name="Rohde M."/>
            <person name="Pukall R."/>
            <person name="Goker M."/>
            <person name="Detter J.C."/>
            <person name="Woyke T."/>
            <person name="Bristow J."/>
            <person name="Eisen J.A."/>
            <person name="Markowitz V."/>
            <person name="Hugenholtz P."/>
            <person name="Kyrpides N.C."/>
            <person name="Klenk H.P."/>
            <person name="Mavromatis K."/>
        </authorList>
    </citation>
    <scope>NUCLEOTIDE SEQUENCE [LARGE SCALE GENOMIC DNA]</scope>
    <source>
        <strain evidence="4">ATCC 700253 / DSM 10332 / NAL</strain>
    </source>
</reference>
<dbReference type="PANTHER" id="PTHR42783">
    <property type="entry name" value="GLUTAMATE SYNTHASE [NADPH] SMALL CHAIN"/>
    <property type="match status" value="1"/>
</dbReference>
<dbReference type="PATRIC" id="fig|679936.5.peg.2419"/>
<feature type="domain" description="Dihydroprymidine dehydrogenase" evidence="2">
    <location>
        <begin position="10"/>
        <end position="118"/>
    </location>
</feature>
<dbReference type="SUPFAM" id="SSF46548">
    <property type="entry name" value="alpha-helical ferredoxin"/>
    <property type="match status" value="1"/>
</dbReference>
<protein>
    <submittedName>
        <fullName evidence="3">Glutamate synthase (NADPH)</fullName>
        <ecNumber evidence="3">1.4.1.13</ecNumber>
    </submittedName>
</protein>
<dbReference type="EMBL" id="CP003179">
    <property type="protein sequence ID" value="AEW05802.1"/>
    <property type="molecule type" value="Genomic_DNA"/>
</dbReference>
<evidence type="ECO:0000259" key="2">
    <source>
        <dbReference type="Pfam" id="PF14691"/>
    </source>
</evidence>
<dbReference type="PANTHER" id="PTHR42783:SF3">
    <property type="entry name" value="GLUTAMATE SYNTHASE [NADPH] SMALL CHAIN-RELATED"/>
    <property type="match status" value="1"/>
</dbReference>
<keyword evidence="4" id="KW-1185">Reference proteome</keyword>
<evidence type="ECO:0000313" key="4">
    <source>
        <dbReference type="Proteomes" id="UP000005439"/>
    </source>
</evidence>
<dbReference type="Gene3D" id="1.10.1060.10">
    <property type="entry name" value="Alpha-helical ferredoxin"/>
    <property type="match status" value="1"/>
</dbReference>
<dbReference type="STRING" id="679936.Sulac_2334"/>
<dbReference type="InterPro" id="IPR023753">
    <property type="entry name" value="FAD/NAD-binding_dom"/>
</dbReference>
<accession>G8TUS8</accession>
<dbReference type="Pfam" id="PF07992">
    <property type="entry name" value="Pyr_redox_2"/>
    <property type="match status" value="1"/>
</dbReference>
<keyword evidence="3" id="KW-0560">Oxidoreductase</keyword>
<evidence type="ECO:0000259" key="1">
    <source>
        <dbReference type="Pfam" id="PF07992"/>
    </source>
</evidence>
<dbReference type="Proteomes" id="UP000005439">
    <property type="component" value="Chromosome"/>
</dbReference>
<dbReference type="InterPro" id="IPR009051">
    <property type="entry name" value="Helical_ferredxn"/>
</dbReference>
<dbReference type="GO" id="GO:0051536">
    <property type="term" value="F:iron-sulfur cluster binding"/>
    <property type="evidence" value="ECO:0007669"/>
    <property type="project" value="InterPro"/>
</dbReference>
<evidence type="ECO:0000313" key="3">
    <source>
        <dbReference type="EMBL" id="AEW05802.1"/>
    </source>
</evidence>
<dbReference type="AlphaFoldDB" id="G8TUS8"/>
<feature type="domain" description="FAD/NAD(P)-binding" evidence="1">
    <location>
        <begin position="132"/>
        <end position="430"/>
    </location>
</feature>
<gene>
    <name evidence="3" type="ordered locus">Sulac_2334</name>
</gene>
<dbReference type="Pfam" id="PF14691">
    <property type="entry name" value="Fer4_20"/>
    <property type="match status" value="1"/>
</dbReference>
<name>G8TUS8_SULAD</name>
<dbReference type="PRINTS" id="PR00419">
    <property type="entry name" value="ADXRDTASE"/>
</dbReference>
<proteinExistence type="predicted"/>
<dbReference type="EC" id="1.4.1.13" evidence="3"/>
<dbReference type="HOGENOM" id="CLU_000422_3_3_9"/>
<dbReference type="Gene3D" id="3.50.50.60">
    <property type="entry name" value="FAD/NAD(P)-binding domain"/>
    <property type="match status" value="2"/>
</dbReference>